<keyword evidence="1" id="KW-0472">Membrane</keyword>
<name>A0ABS0N301_9SPHN</name>
<dbReference type="EMBL" id="JAEANY010000002">
    <property type="protein sequence ID" value="MBH5322092.1"/>
    <property type="molecule type" value="Genomic_DNA"/>
</dbReference>
<feature type="transmembrane region" description="Helical" evidence="1">
    <location>
        <begin position="122"/>
        <end position="142"/>
    </location>
</feature>
<dbReference type="Proteomes" id="UP000602442">
    <property type="component" value="Unassembled WGS sequence"/>
</dbReference>
<proteinExistence type="predicted"/>
<keyword evidence="1" id="KW-0812">Transmembrane</keyword>
<evidence type="ECO:0000313" key="3">
    <source>
        <dbReference type="Proteomes" id="UP000602442"/>
    </source>
</evidence>
<feature type="transmembrane region" description="Helical" evidence="1">
    <location>
        <begin position="64"/>
        <end position="84"/>
    </location>
</feature>
<evidence type="ECO:0000313" key="2">
    <source>
        <dbReference type="EMBL" id="MBH5322092.1"/>
    </source>
</evidence>
<gene>
    <name evidence="2" type="ORF">I5L03_05790</name>
</gene>
<reference evidence="2 3" key="1">
    <citation type="submission" date="2020-11" db="EMBL/GenBank/DDBJ databases">
        <title>Erythrobacter sediminis sp. nov., a marine bacterium from a tidal flat of Garorim Bay.</title>
        <authorList>
            <person name="Kim D."/>
            <person name="Yoo Y."/>
            <person name="Kim J.-J."/>
        </authorList>
    </citation>
    <scope>NUCLEOTIDE SEQUENCE [LARGE SCALE GENOMIC DNA]</scope>
    <source>
        <strain evidence="2 3">JGD-13</strain>
    </source>
</reference>
<comment type="caution">
    <text evidence="2">The sequence shown here is derived from an EMBL/GenBank/DDBJ whole genome shotgun (WGS) entry which is preliminary data.</text>
</comment>
<keyword evidence="3" id="KW-1185">Reference proteome</keyword>
<organism evidence="2 3">
    <name type="scientific">Aurantiacibacter sediminis</name>
    <dbReference type="NCBI Taxonomy" id="2793064"/>
    <lineage>
        <taxon>Bacteria</taxon>
        <taxon>Pseudomonadati</taxon>
        <taxon>Pseudomonadota</taxon>
        <taxon>Alphaproteobacteria</taxon>
        <taxon>Sphingomonadales</taxon>
        <taxon>Erythrobacteraceae</taxon>
        <taxon>Aurantiacibacter</taxon>
    </lineage>
</organism>
<keyword evidence="1" id="KW-1133">Transmembrane helix</keyword>
<protein>
    <submittedName>
        <fullName evidence="2">Uncharacterized protein</fullName>
    </submittedName>
</protein>
<evidence type="ECO:0000256" key="1">
    <source>
        <dbReference type="SAM" id="Phobius"/>
    </source>
</evidence>
<accession>A0ABS0N301</accession>
<dbReference type="RefSeq" id="WP_197920816.1">
    <property type="nucleotide sequence ID" value="NZ_CAWPTA010000007.1"/>
</dbReference>
<sequence>MAEQFTREQIAQAATIHELPPVTITNPPVDRTFGLPTGLYAATVGLFLAYIAVMGVGFAHPEMAIPVVIFALFVIAGFGVPAIWTRLNPQTQSKALTWARFRQEGIMTAYGRTTGRDATVQVLILPVLIFLWGVITVTIAALV</sequence>
<feature type="transmembrane region" description="Helical" evidence="1">
    <location>
        <begin position="39"/>
        <end position="58"/>
    </location>
</feature>